<name>A0A1E1XIJ8_9ACAR</name>
<dbReference type="Gene3D" id="2.40.128.20">
    <property type="match status" value="1"/>
</dbReference>
<protein>
    <submittedName>
        <fullName evidence="1">Uncharacterized protein</fullName>
    </submittedName>
</protein>
<evidence type="ECO:0000313" key="1">
    <source>
        <dbReference type="EMBL" id="JAT98916.1"/>
    </source>
</evidence>
<organism evidence="1">
    <name type="scientific">Amblyomma aureolatum</name>
    <dbReference type="NCBI Taxonomy" id="187763"/>
    <lineage>
        <taxon>Eukaryota</taxon>
        <taxon>Metazoa</taxon>
        <taxon>Ecdysozoa</taxon>
        <taxon>Arthropoda</taxon>
        <taxon>Chelicerata</taxon>
        <taxon>Arachnida</taxon>
        <taxon>Acari</taxon>
        <taxon>Parasitiformes</taxon>
        <taxon>Ixodida</taxon>
        <taxon>Ixodoidea</taxon>
        <taxon>Ixodidae</taxon>
        <taxon>Amblyomminae</taxon>
        <taxon>Amblyomma</taxon>
    </lineage>
</organism>
<dbReference type="GO" id="GO:0030682">
    <property type="term" value="P:symbiont-mediated perturbation of host defenses"/>
    <property type="evidence" value="ECO:0007669"/>
    <property type="project" value="InterPro"/>
</dbReference>
<dbReference type="InterPro" id="IPR012674">
    <property type="entry name" value="Calycin"/>
</dbReference>
<dbReference type="AlphaFoldDB" id="A0A1E1XIJ8"/>
<reference evidence="1" key="1">
    <citation type="journal article" date="2017" name="Front. Cell. Infect. Microbiol.">
        <title>The Distinct Transcriptional Response of the Midgut of Amblyomma sculptum and Amblyomma aureolatum Ticks to Rickettsia rickettsii Correlates to Their Differences in Susceptibility to Infection.</title>
        <authorList>
            <person name="Martins L.A."/>
            <person name="Galletti M.F.B.M."/>
            <person name="Ribeiro J.M."/>
            <person name="Fujita A."/>
            <person name="Costa F.B."/>
            <person name="Labruna M.B."/>
            <person name="Daffre S."/>
            <person name="Fogaca A.C."/>
        </authorList>
    </citation>
    <scope>NUCLEOTIDE SEQUENCE</scope>
</reference>
<dbReference type="Pfam" id="PF02098">
    <property type="entry name" value="His_binding"/>
    <property type="match status" value="1"/>
</dbReference>
<dbReference type="GO" id="GO:0043176">
    <property type="term" value="F:amine binding"/>
    <property type="evidence" value="ECO:0007669"/>
    <property type="project" value="InterPro"/>
</dbReference>
<proteinExistence type="evidence at transcript level"/>
<sequence>VALIGICSQIVSGNTIKDNGENLNVTKAVDTNETLWLLQQTYMNGFSICDQNVCINVNETCIRNNMVNITSREYYFNQTMRVGSDDYTTLYWGIFDNTTDPPKSMKVIAPSGLEIPELWTLQYQDPDNGPCMVFVIQKLDQRIRNDLGTCEMYYRGSPKSKTPESGCTEFFNKRCNSSTIHRPYTESCEQTPHSGDQINNNVLFQA</sequence>
<accession>A0A1E1XIJ8</accession>
<feature type="non-terminal residue" evidence="1">
    <location>
        <position position="1"/>
    </location>
</feature>
<dbReference type="EMBL" id="GFAC01000272">
    <property type="protein sequence ID" value="JAT98916.1"/>
    <property type="molecule type" value="mRNA"/>
</dbReference>
<dbReference type="InterPro" id="IPR002970">
    <property type="entry name" value="Tick_his-bd"/>
</dbReference>
<dbReference type="SUPFAM" id="SSF50814">
    <property type="entry name" value="Lipocalins"/>
    <property type="match status" value="1"/>
</dbReference>